<name>A0A0L7QUA1_9HYME</name>
<dbReference type="OrthoDB" id="245989at2759"/>
<evidence type="ECO:0000313" key="2">
    <source>
        <dbReference type="Proteomes" id="UP000053825"/>
    </source>
</evidence>
<gene>
    <name evidence="1" type="ORF">WH47_05231</name>
</gene>
<dbReference type="Proteomes" id="UP000053825">
    <property type="component" value="Unassembled WGS sequence"/>
</dbReference>
<dbReference type="AlphaFoldDB" id="A0A0L7QUA1"/>
<organism evidence="1 2">
    <name type="scientific">Habropoda laboriosa</name>
    <dbReference type="NCBI Taxonomy" id="597456"/>
    <lineage>
        <taxon>Eukaryota</taxon>
        <taxon>Metazoa</taxon>
        <taxon>Ecdysozoa</taxon>
        <taxon>Arthropoda</taxon>
        <taxon>Hexapoda</taxon>
        <taxon>Insecta</taxon>
        <taxon>Pterygota</taxon>
        <taxon>Neoptera</taxon>
        <taxon>Endopterygota</taxon>
        <taxon>Hymenoptera</taxon>
        <taxon>Apocrita</taxon>
        <taxon>Aculeata</taxon>
        <taxon>Apoidea</taxon>
        <taxon>Anthophila</taxon>
        <taxon>Apidae</taxon>
        <taxon>Habropoda</taxon>
    </lineage>
</organism>
<keyword evidence="2" id="KW-1185">Reference proteome</keyword>
<dbReference type="EMBL" id="KQ414736">
    <property type="protein sequence ID" value="KOC62139.1"/>
    <property type="molecule type" value="Genomic_DNA"/>
</dbReference>
<sequence>MGPAVVISVVRRSHTPLKKKQRYESLQLQEYRWDTQKPYKHQMVSENIFLIARCRLLGEHATRCVRRFARRF</sequence>
<proteinExistence type="predicted"/>
<evidence type="ECO:0000313" key="1">
    <source>
        <dbReference type="EMBL" id="KOC62139.1"/>
    </source>
</evidence>
<reference evidence="1 2" key="1">
    <citation type="submission" date="2015-07" db="EMBL/GenBank/DDBJ databases">
        <title>The genome of Habropoda laboriosa.</title>
        <authorList>
            <person name="Pan H."/>
            <person name="Kapheim K."/>
        </authorList>
    </citation>
    <scope>NUCLEOTIDE SEQUENCE [LARGE SCALE GENOMIC DNA]</scope>
    <source>
        <strain evidence="1">0110345459</strain>
    </source>
</reference>
<protein>
    <submittedName>
        <fullName evidence="1">Uncharacterized protein</fullName>
    </submittedName>
</protein>
<accession>A0A0L7QUA1</accession>